<dbReference type="PANTHER" id="PTHR24320:SF148">
    <property type="entry name" value="NAD(P)-BINDING ROSSMANN-FOLD SUPERFAMILY PROTEIN"/>
    <property type="match status" value="1"/>
</dbReference>
<evidence type="ECO:0000256" key="2">
    <source>
        <dbReference type="ARBA" id="ARBA00023002"/>
    </source>
</evidence>
<name>A0ABR2YXA0_9CHLO</name>
<dbReference type="EMBL" id="JALJOT010000003">
    <property type="protein sequence ID" value="KAK9916277.1"/>
    <property type="molecule type" value="Genomic_DNA"/>
</dbReference>
<evidence type="ECO:0008006" key="5">
    <source>
        <dbReference type="Google" id="ProtNLM"/>
    </source>
</evidence>
<gene>
    <name evidence="3" type="ORF">WJX75_000827</name>
</gene>
<dbReference type="Gene3D" id="3.40.50.720">
    <property type="entry name" value="NAD(P)-binding Rossmann-like Domain"/>
    <property type="match status" value="1"/>
</dbReference>
<evidence type="ECO:0000313" key="4">
    <source>
        <dbReference type="Proteomes" id="UP001491310"/>
    </source>
</evidence>
<comment type="caution">
    <text evidence="3">The sequence shown here is derived from an EMBL/GenBank/DDBJ whole genome shotgun (WGS) entry which is preliminary data.</text>
</comment>
<sequence length="350" mass="38556">MDLLGGIIDVAFDVFFQKLHLRNLPALKDIGGPVDGCTCIVTGPTSGIGRETAAVLVRRNAHVVLACRSAERGEKLRKELYDEGVKEGRKPTLEVQLLDVASLESVRSFAKSWQQQERPLHMLINNAGIFSMGAERSMTEDGFEAHMGTNHLGPFLLTMLLLPNLRQTARKSNHGRPVRIVNVSSKMHELAPGFDTADPHFGKQGAYSSLAAYNRSKLAQILFTAELRRRLPGDCGMAAAAVHPGEVMTDVVRSLPGLMQSAYRFFMRPFCLTPAQGARSSIYCATSRDPILTERGQSMEADNCYFGAGCRCQSPSKHALDPVLGEWLWSWSADMVKLPAKYDIKAHLRS</sequence>
<reference evidence="3 4" key="1">
    <citation type="journal article" date="2024" name="Nat. Commun.">
        <title>Phylogenomics reveals the evolutionary origins of lichenization in chlorophyte algae.</title>
        <authorList>
            <person name="Puginier C."/>
            <person name="Libourel C."/>
            <person name="Otte J."/>
            <person name="Skaloud P."/>
            <person name="Haon M."/>
            <person name="Grisel S."/>
            <person name="Petersen M."/>
            <person name="Berrin J.G."/>
            <person name="Delaux P.M."/>
            <person name="Dal Grande F."/>
            <person name="Keller J."/>
        </authorList>
    </citation>
    <scope>NUCLEOTIDE SEQUENCE [LARGE SCALE GENOMIC DNA]</scope>
    <source>
        <strain evidence="3 4">SAG 216-7</strain>
    </source>
</reference>
<keyword evidence="4" id="KW-1185">Reference proteome</keyword>
<evidence type="ECO:0000313" key="3">
    <source>
        <dbReference type="EMBL" id="KAK9916277.1"/>
    </source>
</evidence>
<evidence type="ECO:0000256" key="1">
    <source>
        <dbReference type="ARBA" id="ARBA00006484"/>
    </source>
</evidence>
<keyword evidence="2" id="KW-0560">Oxidoreductase</keyword>
<dbReference type="Proteomes" id="UP001491310">
    <property type="component" value="Unassembled WGS sequence"/>
</dbReference>
<dbReference type="PANTHER" id="PTHR24320">
    <property type="entry name" value="RETINOL DEHYDROGENASE"/>
    <property type="match status" value="1"/>
</dbReference>
<dbReference type="PRINTS" id="PR00081">
    <property type="entry name" value="GDHRDH"/>
</dbReference>
<comment type="similarity">
    <text evidence="1">Belongs to the short-chain dehydrogenases/reductases (SDR) family.</text>
</comment>
<accession>A0ABR2YXA0</accession>
<dbReference type="Pfam" id="PF00106">
    <property type="entry name" value="adh_short"/>
    <property type="match status" value="1"/>
</dbReference>
<proteinExistence type="inferred from homology"/>
<dbReference type="InterPro" id="IPR002347">
    <property type="entry name" value="SDR_fam"/>
</dbReference>
<dbReference type="SUPFAM" id="SSF51735">
    <property type="entry name" value="NAD(P)-binding Rossmann-fold domains"/>
    <property type="match status" value="1"/>
</dbReference>
<dbReference type="InterPro" id="IPR036291">
    <property type="entry name" value="NAD(P)-bd_dom_sf"/>
</dbReference>
<organism evidence="3 4">
    <name type="scientific">Coccomyxa subellipsoidea</name>
    <dbReference type="NCBI Taxonomy" id="248742"/>
    <lineage>
        <taxon>Eukaryota</taxon>
        <taxon>Viridiplantae</taxon>
        <taxon>Chlorophyta</taxon>
        <taxon>core chlorophytes</taxon>
        <taxon>Trebouxiophyceae</taxon>
        <taxon>Trebouxiophyceae incertae sedis</taxon>
        <taxon>Coccomyxaceae</taxon>
        <taxon>Coccomyxa</taxon>
    </lineage>
</organism>
<protein>
    <recommendedName>
        <fullName evidence="5">NAD(P)-binding protein</fullName>
    </recommendedName>
</protein>